<evidence type="ECO:0000313" key="3">
    <source>
        <dbReference type="Proteomes" id="UP000009202"/>
    </source>
</evidence>
<evidence type="ECO:0000313" key="2">
    <source>
        <dbReference type="EMBL" id="AFV51434.1"/>
    </source>
</evidence>
<gene>
    <name evidence="2" type="ORF">BPSphiX216_0006</name>
</gene>
<dbReference type="EMBL" id="JX681814">
    <property type="protein sequence ID" value="AFV51434.1"/>
    <property type="molecule type" value="Genomic_DNA"/>
</dbReference>
<dbReference type="Proteomes" id="UP000009202">
    <property type="component" value="Segment"/>
</dbReference>
<keyword evidence="1" id="KW-0175">Coiled coil</keyword>
<reference evidence="2 3" key="1">
    <citation type="journal article" date="2012" name="BMC Microbiol.">
        <title>phiX216, a P2-like bacteriophage with broad Burkholderia pseudomallei and B. mallei strain infectivity.</title>
        <authorList>
            <person name="Kvitko B.H."/>
            <person name="Cox C.R."/>
            <person name="Deshazer D."/>
            <person name="Johnson S.L."/>
            <person name="Voorhees K.J."/>
            <person name="Schweizer H.P."/>
        </authorList>
    </citation>
    <scope>NUCLEOTIDE SEQUENCE [LARGE SCALE GENOMIC DNA]</scope>
</reference>
<organism evidence="2 3">
    <name type="scientific">Burkholderia phage phiX216</name>
    <dbReference type="NCBI Taxonomy" id="1235712"/>
    <lineage>
        <taxon>Viruses</taxon>
        <taxon>Duplodnaviria</taxon>
        <taxon>Heunggongvirae</taxon>
        <taxon>Uroviricota</taxon>
        <taxon>Caudoviricetes</taxon>
        <taxon>Peduoviridae</taxon>
        <taxon>Tigrvirus</taxon>
        <taxon>Tigrvirus phi52237</taxon>
    </lineage>
</organism>
<evidence type="ECO:0000256" key="1">
    <source>
        <dbReference type="SAM" id="Coils"/>
    </source>
</evidence>
<feature type="coiled-coil region" evidence="1">
    <location>
        <begin position="91"/>
        <end position="129"/>
    </location>
</feature>
<name>K4NXB4_9CAUD</name>
<accession>K4NXB4</accession>
<proteinExistence type="predicted"/>
<sequence length="139" mass="15200">MYRCLLAPECAWRPRRGVVSMTAASIRYELMTTAGLRTVSGDHVVIPNDAGATFGIHMERHAPHGHPEKWAVTHLASGMAAGVGPTRDAAIAHAAANLERNKRRLRDMLDEAMTARANLQIAVHRIQQNEHAILGRIPA</sequence>
<protein>
    <submittedName>
        <fullName evidence="2">Uncharacterized protein</fullName>
    </submittedName>
</protein>